<feature type="signal peptide" evidence="1">
    <location>
        <begin position="1"/>
        <end position="30"/>
    </location>
</feature>
<geneLocation type="plasmid" evidence="2">
    <name>unnamed</name>
</geneLocation>
<evidence type="ECO:0000313" key="3">
    <source>
        <dbReference type="Proteomes" id="UP001201844"/>
    </source>
</evidence>
<keyword evidence="1" id="KW-0732">Signal</keyword>
<protein>
    <recommendedName>
        <fullName evidence="4">DUF2059 domain-containing protein</fullName>
    </recommendedName>
</protein>
<dbReference type="Proteomes" id="UP001201844">
    <property type="component" value="Unassembled WGS sequence"/>
</dbReference>
<feature type="chain" id="PRO_5047096287" description="DUF2059 domain-containing protein" evidence="1">
    <location>
        <begin position="31"/>
        <end position="265"/>
    </location>
</feature>
<keyword evidence="2" id="KW-0614">Plasmid</keyword>
<evidence type="ECO:0008006" key="4">
    <source>
        <dbReference type="Google" id="ProtNLM"/>
    </source>
</evidence>
<dbReference type="EMBL" id="JAKVIN010000011">
    <property type="protein sequence ID" value="MCJ8151755.1"/>
    <property type="molecule type" value="Genomic_DNA"/>
</dbReference>
<reference evidence="2 3" key="1">
    <citation type="submission" date="2022-02" db="EMBL/GenBank/DDBJ databases">
        <title>Shinella B3.7 sp. nov., isolated from Sediment (Zhairuo Island).</title>
        <authorList>
            <person name="Chen G."/>
        </authorList>
    </citation>
    <scope>NUCLEOTIDE SEQUENCE [LARGE SCALE GENOMIC DNA]</scope>
    <source>
        <strain evidence="2 3">B3.7</strain>
        <plasmid evidence="2">unnamed</plasmid>
    </source>
</reference>
<evidence type="ECO:0000313" key="2">
    <source>
        <dbReference type="EMBL" id="MCJ8151755.1"/>
    </source>
</evidence>
<keyword evidence="3" id="KW-1185">Reference proteome</keyword>
<name>A0ABT0CT30_9HYPH</name>
<comment type="caution">
    <text evidence="2">The sequence shown here is derived from an EMBL/GenBank/DDBJ whole genome shotgun (WGS) entry which is preliminary data.</text>
</comment>
<evidence type="ECO:0000256" key="1">
    <source>
        <dbReference type="SAM" id="SignalP"/>
    </source>
</evidence>
<organism evidence="2 3">
    <name type="scientific">Shinella sedimenti</name>
    <dbReference type="NCBI Taxonomy" id="2919913"/>
    <lineage>
        <taxon>Bacteria</taxon>
        <taxon>Pseudomonadati</taxon>
        <taxon>Pseudomonadota</taxon>
        <taxon>Alphaproteobacteria</taxon>
        <taxon>Hyphomicrobiales</taxon>
        <taxon>Rhizobiaceae</taxon>
        <taxon>Shinella</taxon>
    </lineage>
</organism>
<accession>A0ABT0CT30</accession>
<dbReference type="RefSeq" id="WP_241605239.1">
    <property type="nucleotide sequence ID" value="NZ_JAKVIN010000011.1"/>
</dbReference>
<gene>
    <name evidence="2" type="ORF">MKI86_21670</name>
</gene>
<sequence>MSQHYEAIKRLAAHAVLVAMTLLVGPAALAESDGDKVFELSGLASSFAGAPETASEVARQLGADESVMTAWETAANDELSPARLTQAFRLEFSKEIAPTAIPEILAFRTSELGLKVTAAEVVVARGDERDKRYRAAASEIATLSENRRRLYRELATLTTPRDVNGNLLLLVEALLVPVLPKTSVEAALSQLKNRLRESRLSERVLETTAARYGTLSDIELSLLIEHFRTEEGSAFLVAKSTGEGRVFRRAVRKLAINFAKFVQDR</sequence>
<proteinExistence type="predicted"/>